<keyword evidence="4" id="KW-1185">Reference proteome</keyword>
<protein>
    <recommendedName>
        <fullName evidence="2">ABC1 atypical kinase-like domain-containing protein</fullName>
    </recommendedName>
</protein>
<dbReference type="OrthoDB" id="427480at2759"/>
<evidence type="ECO:0000313" key="3">
    <source>
        <dbReference type="EMBL" id="KAE8075507.1"/>
    </source>
</evidence>
<dbReference type="AlphaFoldDB" id="A0A5N6RCA2"/>
<gene>
    <name evidence="3" type="ORF">FH972_014217</name>
</gene>
<dbReference type="InterPro" id="IPR011009">
    <property type="entry name" value="Kinase-like_dom_sf"/>
</dbReference>
<dbReference type="PANTHER" id="PTHR10566:SF113">
    <property type="entry name" value="PROTEIN ACTIVITY OF BC1 COMPLEX KINASE 7, CHLOROPLASTIC"/>
    <property type="match status" value="1"/>
</dbReference>
<evidence type="ECO:0000313" key="4">
    <source>
        <dbReference type="Proteomes" id="UP000327013"/>
    </source>
</evidence>
<dbReference type="CDD" id="cd05121">
    <property type="entry name" value="ABC1_ADCK3-like"/>
    <property type="match status" value="1"/>
</dbReference>
<dbReference type="GO" id="GO:0016020">
    <property type="term" value="C:membrane"/>
    <property type="evidence" value="ECO:0007669"/>
    <property type="project" value="GOC"/>
</dbReference>
<reference evidence="3 4" key="1">
    <citation type="submission" date="2019-06" db="EMBL/GenBank/DDBJ databases">
        <title>A chromosomal-level reference genome of Carpinus fangiana (Coryloideae, Betulaceae).</title>
        <authorList>
            <person name="Yang X."/>
            <person name="Wang Z."/>
            <person name="Zhang L."/>
            <person name="Hao G."/>
            <person name="Liu J."/>
            <person name="Yang Y."/>
        </authorList>
    </citation>
    <scope>NUCLEOTIDE SEQUENCE [LARGE SCALE GENOMIC DNA]</scope>
    <source>
        <strain evidence="3">Cfa_2016G</strain>
        <tissue evidence="3">Leaf</tissue>
    </source>
</reference>
<dbReference type="InterPro" id="IPR004147">
    <property type="entry name" value="ABC1_dom"/>
</dbReference>
<dbReference type="Pfam" id="PF03109">
    <property type="entry name" value="ABC1"/>
    <property type="match status" value="1"/>
</dbReference>
<name>A0A5N6RCA2_9ROSI</name>
<dbReference type="EMBL" id="CM017326">
    <property type="protein sequence ID" value="KAE8075507.1"/>
    <property type="molecule type" value="Genomic_DNA"/>
</dbReference>
<dbReference type="GO" id="GO:0046467">
    <property type="term" value="P:membrane lipid biosynthetic process"/>
    <property type="evidence" value="ECO:0007669"/>
    <property type="project" value="TreeGrafter"/>
</dbReference>
<proteinExistence type="inferred from homology"/>
<evidence type="ECO:0000259" key="2">
    <source>
        <dbReference type="Pfam" id="PF03109"/>
    </source>
</evidence>
<feature type="domain" description="ABC1 atypical kinase-like" evidence="2">
    <location>
        <begin position="198"/>
        <end position="445"/>
    </location>
</feature>
<evidence type="ECO:0000256" key="1">
    <source>
        <dbReference type="ARBA" id="ARBA00009670"/>
    </source>
</evidence>
<dbReference type="InterPro" id="IPR050154">
    <property type="entry name" value="UbiB_kinase"/>
</dbReference>
<dbReference type="GO" id="GO:1901031">
    <property type="term" value="P:regulation of response to reactive oxygen species"/>
    <property type="evidence" value="ECO:0007669"/>
    <property type="project" value="TreeGrafter"/>
</dbReference>
<sequence length="657" mass="74779">MELINPGRSLHSLSFSTSISVRKFSKFYKLQVMEMRESFKMVAACEVVKTKTSYTNKVDKDIINGANLVRRQPSTPAAPLRTPKVRDSKQLDPPVEELKVLPSDEGFSWANENYNSLQRSADVWSFVVSLRVRVLLDNAKWAYLGGFTEDKQKNRRRKTASWLRERVLQLGPTFIKLGQLSSTRTDLFPREFVDELAKLQDKVPAFSPEKARGFIESELGAPIDILFKEFEDQPIAAASLGQVHLAILHNGEKVAVKVQRPSLKKLFDIDLRNLKLIAEYFQTSETLGGPTRDWISIYEECATVLYQEIDYINEGKNADRFRRDFRNIKWVRVPLVYWDYTASKVLTMEYLPGIKINQLDMLDSCGYNRSQISSRAIEAYLIQILRTGFFHADPHPGNLAIDMDDAALIYYDFGMMGEIKSSTQERLLQLFYAVYERDTKKVVQSLVDLEVLQSTGDMSSVRRSLQFFLDNLLSQKPDQQQTLAAIGEDLFTIALDQPLWFPSTVTFVLKAFSTLEGVGYILDPDFSFLKIAAPYAQELLDARQKQQNGTQVVEEIRKQADEARTNTLSMPYRVRRIEEFFEQLESGDLKLRVRVLESERAARKATVLQMATMNTILGGTLLNLGVTFSSQGNHVLANGSFIGAGDLLWNQKLSPSR</sequence>
<organism evidence="3 4">
    <name type="scientific">Carpinus fangiana</name>
    <dbReference type="NCBI Taxonomy" id="176857"/>
    <lineage>
        <taxon>Eukaryota</taxon>
        <taxon>Viridiplantae</taxon>
        <taxon>Streptophyta</taxon>
        <taxon>Embryophyta</taxon>
        <taxon>Tracheophyta</taxon>
        <taxon>Spermatophyta</taxon>
        <taxon>Magnoliopsida</taxon>
        <taxon>eudicotyledons</taxon>
        <taxon>Gunneridae</taxon>
        <taxon>Pentapetalae</taxon>
        <taxon>rosids</taxon>
        <taxon>fabids</taxon>
        <taxon>Fagales</taxon>
        <taxon>Betulaceae</taxon>
        <taxon>Carpinus</taxon>
    </lineage>
</organism>
<dbReference type="SUPFAM" id="SSF56112">
    <property type="entry name" value="Protein kinase-like (PK-like)"/>
    <property type="match status" value="1"/>
</dbReference>
<accession>A0A5N6RCA2</accession>
<comment type="similarity">
    <text evidence="1">Belongs to the protein kinase superfamily. ADCK protein kinase family.</text>
</comment>
<dbReference type="PANTHER" id="PTHR10566">
    <property type="entry name" value="CHAPERONE-ACTIVITY OF BC1 COMPLEX CABC1 -RELATED"/>
    <property type="match status" value="1"/>
</dbReference>
<dbReference type="Proteomes" id="UP000327013">
    <property type="component" value="Chromosome 6"/>
</dbReference>